<dbReference type="EMBL" id="JBITYG010000001">
    <property type="protein sequence ID" value="MFI9099070.1"/>
    <property type="molecule type" value="Genomic_DNA"/>
</dbReference>
<evidence type="ECO:0000313" key="9">
    <source>
        <dbReference type="Proteomes" id="UP001614394"/>
    </source>
</evidence>
<evidence type="ECO:0000256" key="4">
    <source>
        <dbReference type="ARBA" id="ARBA00023170"/>
    </source>
</evidence>
<protein>
    <submittedName>
        <fullName evidence="8">Protein kinase</fullName>
    </submittedName>
</protein>
<dbReference type="PANTHER" id="PTHR24346">
    <property type="entry name" value="MAP/MICROTUBULE AFFINITY-REGULATING KINASE"/>
    <property type="match status" value="1"/>
</dbReference>
<evidence type="ECO:0000256" key="5">
    <source>
        <dbReference type="SAM" id="MobiDB-lite"/>
    </source>
</evidence>
<dbReference type="SUPFAM" id="SSF49785">
    <property type="entry name" value="Galactose-binding domain-like"/>
    <property type="match status" value="1"/>
</dbReference>
<feature type="region of interest" description="Disordered" evidence="5">
    <location>
        <begin position="297"/>
        <end position="363"/>
    </location>
</feature>
<comment type="caution">
    <text evidence="8">The sequence shown here is derived from an EMBL/GenBank/DDBJ whole genome shotgun (WGS) entry which is preliminary data.</text>
</comment>
<feature type="region of interest" description="Disordered" evidence="5">
    <location>
        <begin position="459"/>
        <end position="532"/>
    </location>
</feature>
<accession>A0ABW8BY39</accession>
<dbReference type="PROSITE" id="PS50011">
    <property type="entry name" value="PROTEIN_KINASE_DOM"/>
    <property type="match status" value="1"/>
</dbReference>
<comment type="subcellular location">
    <subcellularLocation>
        <location evidence="1">Membrane</location>
        <topology evidence="1">Single-pass type I membrane protein</topology>
    </subcellularLocation>
</comment>
<dbReference type="SUPFAM" id="SSF56112">
    <property type="entry name" value="Protein kinase-like (PK-like)"/>
    <property type="match status" value="1"/>
</dbReference>
<dbReference type="InterPro" id="IPR000719">
    <property type="entry name" value="Prot_kinase_dom"/>
</dbReference>
<dbReference type="CDD" id="cd14014">
    <property type="entry name" value="STKc_PknB_like"/>
    <property type="match status" value="1"/>
</dbReference>
<keyword evidence="6" id="KW-0472">Membrane</keyword>
<dbReference type="InterPro" id="IPR011009">
    <property type="entry name" value="Kinase-like_dom_sf"/>
</dbReference>
<dbReference type="GO" id="GO:0016301">
    <property type="term" value="F:kinase activity"/>
    <property type="evidence" value="ECO:0007669"/>
    <property type="project" value="UniProtKB-KW"/>
</dbReference>
<dbReference type="Gene3D" id="2.60.120.1060">
    <property type="entry name" value="NPCBM/NEW2 domain"/>
    <property type="match status" value="1"/>
</dbReference>
<feature type="compositionally biased region" description="Low complexity" evidence="5">
    <location>
        <begin position="306"/>
        <end position="315"/>
    </location>
</feature>
<dbReference type="InterPro" id="IPR008266">
    <property type="entry name" value="Tyr_kinase_AS"/>
</dbReference>
<evidence type="ECO:0000256" key="3">
    <source>
        <dbReference type="ARBA" id="ARBA00022840"/>
    </source>
</evidence>
<dbReference type="InterPro" id="IPR013222">
    <property type="entry name" value="Glyco_hyd_98_carb-bd"/>
</dbReference>
<reference evidence="8 9" key="1">
    <citation type="submission" date="2024-10" db="EMBL/GenBank/DDBJ databases">
        <title>The Natural Products Discovery Center: Release of the First 8490 Sequenced Strains for Exploring Actinobacteria Biosynthetic Diversity.</title>
        <authorList>
            <person name="Kalkreuter E."/>
            <person name="Kautsar S.A."/>
            <person name="Yang D."/>
            <person name="Bader C.D."/>
            <person name="Teijaro C.N."/>
            <person name="Fluegel L."/>
            <person name="Davis C.M."/>
            <person name="Simpson J.R."/>
            <person name="Lauterbach L."/>
            <person name="Steele A.D."/>
            <person name="Gui C."/>
            <person name="Meng S."/>
            <person name="Li G."/>
            <person name="Viehrig K."/>
            <person name="Ye F."/>
            <person name="Su P."/>
            <person name="Kiefer A.F."/>
            <person name="Nichols A."/>
            <person name="Cepeda A.J."/>
            <person name="Yan W."/>
            <person name="Fan B."/>
            <person name="Jiang Y."/>
            <person name="Adhikari A."/>
            <person name="Zheng C.-J."/>
            <person name="Schuster L."/>
            <person name="Cowan T.M."/>
            <person name="Smanski M.J."/>
            <person name="Chevrette M.G."/>
            <person name="De Carvalho L.P.S."/>
            <person name="Shen B."/>
        </authorList>
    </citation>
    <scope>NUCLEOTIDE SEQUENCE [LARGE SCALE GENOMIC DNA]</scope>
    <source>
        <strain evidence="8 9">NPDC053399</strain>
    </source>
</reference>
<feature type="compositionally biased region" description="Pro residues" evidence="5">
    <location>
        <begin position="316"/>
        <end position="333"/>
    </location>
</feature>
<feature type="domain" description="Protein kinase" evidence="7">
    <location>
        <begin position="16"/>
        <end position="294"/>
    </location>
</feature>
<keyword evidence="8" id="KW-0808">Transferase</keyword>
<dbReference type="Pfam" id="PF08305">
    <property type="entry name" value="NPCBM"/>
    <property type="match status" value="1"/>
</dbReference>
<dbReference type="PROSITE" id="PS00109">
    <property type="entry name" value="PROTEIN_KINASE_TYR"/>
    <property type="match status" value="1"/>
</dbReference>
<feature type="compositionally biased region" description="Gly residues" evidence="5">
    <location>
        <begin position="404"/>
        <end position="413"/>
    </location>
</feature>
<evidence type="ECO:0000313" key="8">
    <source>
        <dbReference type="EMBL" id="MFI9099070.1"/>
    </source>
</evidence>
<dbReference type="InterPro" id="IPR008979">
    <property type="entry name" value="Galactose-bd-like_sf"/>
</dbReference>
<dbReference type="InterPro" id="IPR038637">
    <property type="entry name" value="NPCBM_sf"/>
</dbReference>
<dbReference type="Pfam" id="PF00069">
    <property type="entry name" value="Pkinase"/>
    <property type="match status" value="1"/>
</dbReference>
<dbReference type="Proteomes" id="UP001614394">
    <property type="component" value="Unassembled WGS sequence"/>
</dbReference>
<evidence type="ECO:0000259" key="7">
    <source>
        <dbReference type="PROSITE" id="PS50011"/>
    </source>
</evidence>
<feature type="compositionally biased region" description="Low complexity" evidence="5">
    <location>
        <begin position="463"/>
        <end position="513"/>
    </location>
</feature>
<keyword evidence="6" id="KW-0812">Transmembrane</keyword>
<keyword evidence="2" id="KW-0547">Nucleotide-binding</keyword>
<gene>
    <name evidence="8" type="ORF">ACIGXA_00985</name>
</gene>
<evidence type="ECO:0000256" key="2">
    <source>
        <dbReference type="ARBA" id="ARBA00022741"/>
    </source>
</evidence>
<keyword evidence="4" id="KW-0675">Receptor</keyword>
<keyword evidence="3" id="KW-0067">ATP-binding</keyword>
<dbReference type="PANTHER" id="PTHR24346:SF30">
    <property type="entry name" value="MATERNAL EMBRYONIC LEUCINE ZIPPER KINASE"/>
    <property type="match status" value="1"/>
</dbReference>
<keyword evidence="6" id="KW-1133">Transmembrane helix</keyword>
<dbReference type="Gene3D" id="1.10.510.10">
    <property type="entry name" value="Transferase(Phosphotransferase) domain 1"/>
    <property type="match status" value="1"/>
</dbReference>
<sequence length="645" mass="67586">MDTGLYIGPDGAPDRYRLLRSIGRGGEAVLYLAEIELGGGTEPVVVKVLDSKTTLSQEQFDRISSKWREQAELLRFVNRLGVVGIREHFEGPSAHRTGEAAPEAAGRALYLVMNHVDGLDLRDWRAERALDTPVERREAVRCLEQLADVLDWLHTGSATPSGRSVVHGDLSPGNVMIDANGQATLVDFGLSKLTADHQTAEVWFTPGFAAPEVFEGKRSAATDRYAFGALAYFLLSGESPATMPEQVRAALLALPELAGLEPERAARIAAVFATDPANRPESLSAWVRELRPAVISTTRTPRTSGPKDAVPVADAAPPPPDQPPAVPPLPDRPAPVAMPVHAPPVHTPPPSYIPAPPEEEPVTDTRPTVVLGAQAPAPTPTQAPEQVEPPVAAFHQQPPPQGPGPGSGSGSGPGPATAATPLPPKRGKKGPLILAAILAVVLMASGALVAVKFMGDDKKDGDTAGAKNSTSAQQQSSSPPQTTTTPTTPETTDGTDPTPSDGGSSSGDPTGPTAVSPGSTDSLTASTAVDENDSLETGTATIDAKVYTDVLRTRGCSGGYAEYYLGRAWKSMSTVVGLDDYGKNGPVTFTFTADGKRVSFQQLLLGVAKPVTMDVTGALRLRIEWKQNDTDVCGVGVLASPTLKQ</sequence>
<keyword evidence="8" id="KW-0418">Kinase</keyword>
<dbReference type="RefSeq" id="WP_399643275.1">
    <property type="nucleotide sequence ID" value="NZ_JBITYG010000001.1"/>
</dbReference>
<feature type="region of interest" description="Disordered" evidence="5">
    <location>
        <begin position="392"/>
        <end position="427"/>
    </location>
</feature>
<keyword evidence="9" id="KW-1185">Reference proteome</keyword>
<feature type="compositionally biased region" description="Polar residues" evidence="5">
    <location>
        <begin position="516"/>
        <end position="532"/>
    </location>
</feature>
<feature type="compositionally biased region" description="Pro residues" evidence="5">
    <location>
        <begin position="341"/>
        <end position="356"/>
    </location>
</feature>
<evidence type="ECO:0000256" key="6">
    <source>
        <dbReference type="SAM" id="Phobius"/>
    </source>
</evidence>
<organism evidence="8 9">
    <name type="scientific">Streptomyces fildesensis</name>
    <dbReference type="NCBI Taxonomy" id="375757"/>
    <lineage>
        <taxon>Bacteria</taxon>
        <taxon>Bacillati</taxon>
        <taxon>Actinomycetota</taxon>
        <taxon>Actinomycetes</taxon>
        <taxon>Kitasatosporales</taxon>
        <taxon>Streptomycetaceae</taxon>
        <taxon>Streptomyces</taxon>
    </lineage>
</organism>
<evidence type="ECO:0000256" key="1">
    <source>
        <dbReference type="ARBA" id="ARBA00004479"/>
    </source>
</evidence>
<feature type="transmembrane region" description="Helical" evidence="6">
    <location>
        <begin position="432"/>
        <end position="451"/>
    </location>
</feature>
<proteinExistence type="predicted"/>
<name>A0ABW8BY39_9ACTN</name>